<accession>A0A938WQ11</accession>
<name>A0A938WQ11_9BACT</name>
<keyword evidence="3" id="KW-0732">Signal</keyword>
<evidence type="ECO:0000313" key="9">
    <source>
        <dbReference type="Proteomes" id="UP000764045"/>
    </source>
</evidence>
<evidence type="ECO:0000256" key="4">
    <source>
        <dbReference type="ARBA" id="ARBA00023136"/>
    </source>
</evidence>
<dbReference type="InterPro" id="IPR011990">
    <property type="entry name" value="TPR-like_helical_dom_sf"/>
</dbReference>
<keyword evidence="4" id="KW-0472">Membrane</keyword>
<dbReference type="GO" id="GO:0009279">
    <property type="term" value="C:cell outer membrane"/>
    <property type="evidence" value="ECO:0007669"/>
    <property type="project" value="UniProtKB-SubCell"/>
</dbReference>
<dbReference type="Pfam" id="PF07980">
    <property type="entry name" value="SusD_RagB"/>
    <property type="match status" value="1"/>
</dbReference>
<comment type="caution">
    <text evidence="8">The sequence shown here is derived from an EMBL/GenBank/DDBJ whole genome shotgun (WGS) entry which is preliminary data.</text>
</comment>
<comment type="similarity">
    <text evidence="2">Belongs to the SusD family.</text>
</comment>
<evidence type="ECO:0000256" key="2">
    <source>
        <dbReference type="ARBA" id="ARBA00006275"/>
    </source>
</evidence>
<comment type="subcellular location">
    <subcellularLocation>
        <location evidence="1">Cell outer membrane</location>
    </subcellularLocation>
</comment>
<dbReference type="EMBL" id="JACJJL010000034">
    <property type="protein sequence ID" value="MBM6662908.1"/>
    <property type="molecule type" value="Genomic_DNA"/>
</dbReference>
<protein>
    <submittedName>
        <fullName evidence="8">RagB/SusD family nutrient uptake outer membrane protein</fullName>
    </submittedName>
</protein>
<keyword evidence="9" id="KW-1185">Reference proteome</keyword>
<organism evidence="8 9">
    <name type="scientific">Marseilla massiliensis</name>
    <dbReference type="NCBI Taxonomy" id="1841864"/>
    <lineage>
        <taxon>Bacteria</taxon>
        <taxon>Pseudomonadati</taxon>
        <taxon>Bacteroidota</taxon>
        <taxon>Bacteroidia</taxon>
        <taxon>Bacteroidales</taxon>
        <taxon>Prevotellaceae</taxon>
        <taxon>Marseilla</taxon>
    </lineage>
</organism>
<feature type="domain" description="SusD-like N-terminal" evidence="7">
    <location>
        <begin position="75"/>
        <end position="170"/>
    </location>
</feature>
<dbReference type="Proteomes" id="UP000764045">
    <property type="component" value="Unassembled WGS sequence"/>
</dbReference>
<dbReference type="RefSeq" id="WP_205111805.1">
    <property type="nucleotide sequence ID" value="NZ_JACJJL010000034.1"/>
</dbReference>
<dbReference type="InterPro" id="IPR033985">
    <property type="entry name" value="SusD-like_N"/>
</dbReference>
<evidence type="ECO:0000259" key="7">
    <source>
        <dbReference type="Pfam" id="PF14322"/>
    </source>
</evidence>
<gene>
    <name evidence="8" type="ORF">H6B30_14355</name>
</gene>
<evidence type="ECO:0000313" key="8">
    <source>
        <dbReference type="EMBL" id="MBM6662908.1"/>
    </source>
</evidence>
<dbReference type="Gene3D" id="1.25.40.390">
    <property type="match status" value="1"/>
</dbReference>
<dbReference type="AlphaFoldDB" id="A0A938WQ11"/>
<evidence type="ECO:0000259" key="6">
    <source>
        <dbReference type="Pfam" id="PF07980"/>
    </source>
</evidence>
<dbReference type="Pfam" id="PF14322">
    <property type="entry name" value="SusD-like_3"/>
    <property type="match status" value="1"/>
</dbReference>
<evidence type="ECO:0000256" key="5">
    <source>
        <dbReference type="ARBA" id="ARBA00023237"/>
    </source>
</evidence>
<reference evidence="8 9" key="1">
    <citation type="journal article" date="2021" name="Sci. Rep.">
        <title>The distribution of antibiotic resistance genes in chicken gut microbiota commensals.</title>
        <authorList>
            <person name="Juricova H."/>
            <person name="Matiasovicova J."/>
            <person name="Kubasova T."/>
            <person name="Cejkova D."/>
            <person name="Rychlik I."/>
        </authorList>
    </citation>
    <scope>NUCLEOTIDE SEQUENCE [LARGE SCALE GENOMIC DNA]</scope>
    <source>
        <strain evidence="8 9">An819</strain>
    </source>
</reference>
<keyword evidence="5" id="KW-0998">Cell outer membrane</keyword>
<evidence type="ECO:0000256" key="1">
    <source>
        <dbReference type="ARBA" id="ARBA00004442"/>
    </source>
</evidence>
<proteinExistence type="inferred from homology"/>
<feature type="domain" description="RagB/SusD" evidence="6">
    <location>
        <begin position="274"/>
        <end position="553"/>
    </location>
</feature>
<dbReference type="InterPro" id="IPR012944">
    <property type="entry name" value="SusD_RagB_dom"/>
</dbReference>
<dbReference type="SUPFAM" id="SSF48452">
    <property type="entry name" value="TPR-like"/>
    <property type="match status" value="1"/>
</dbReference>
<sequence length="553" mass="62242">MDYKEYNIYDRDYIVKNFGNVGGFMTTLYNYVDYDFGNFSSGAMLASASDESEYSKMGNGIEDFYNGAWSPSNAKEDLPSAWVKMYQGIATANEFLDKFQGETFDELKYNPDYRAQMHRYENYRYEARFMRAYFYFNLVKTYGGVPLIDCVMSPNEVNSLARASSDSIFAFIIGECDAIQDSIVADYSDLGEYALDTEETGRADRLAVMALKARAALYWASPLFNPSGDNGRYHAAALYTKQLLDACEERGKGLTANYRDLWNSRSYNTQAIVKEIIFGRRYSSSSAGDHLVEGYNYPAGIEGGAGGNCPTQTLVDAYDMINGKPIGDPASGYDPANPYANRDPRLAATVATNGDVWPSYQSKALQTYYGGANGEPLEGATPTGYYLKKLCNGSISLASNSTMKDATHTWLTFRVGEFWLNYAEAMFRYTGSVSATTPDLPVSALEAVNMTRRRAGVGDITDTDPGAFWERYKNERMVELAFEGHRFWDVRRWKEADKHFTSITEMKLTTAADGTVTYARNKVNRQWDDKMYLFPIPQTEILKNPNLKQNPNW</sequence>
<evidence type="ECO:0000256" key="3">
    <source>
        <dbReference type="ARBA" id="ARBA00022729"/>
    </source>
</evidence>